<dbReference type="PROSITE" id="PS50987">
    <property type="entry name" value="HTH_ARSR_2"/>
    <property type="match status" value="1"/>
</dbReference>
<reference evidence="5 6" key="1">
    <citation type="submission" date="2016-06" db="EMBL/GenBank/DDBJ databases">
        <title>Complete genome sequence of a saline-alkali tolerant type strain Dietzia timorensis ID05-A0528T.</title>
        <authorList>
            <person name="Wu X."/>
        </authorList>
    </citation>
    <scope>NUCLEOTIDE SEQUENCE [LARGE SCALE GENOMIC DNA]</scope>
    <source>
        <strain evidence="5 6">ID05-A0528</strain>
    </source>
</reference>
<sequence>MRCTPRVCEPLTAEESTRLAGMFKALAEPVRLKLFSVIASHAGGEACVCDLAPFVDVSQPTISHHLKVLRESGLVSSQRRGTWVHYRVEPEVTGDLLAALARTVDVNEEVAS</sequence>
<dbReference type="InterPro" id="IPR001845">
    <property type="entry name" value="HTH_ArsR_DNA-bd_dom"/>
</dbReference>
<dbReference type="NCBIfam" id="NF033788">
    <property type="entry name" value="HTH_metalloreg"/>
    <property type="match status" value="1"/>
</dbReference>
<dbReference type="GO" id="GO:0003677">
    <property type="term" value="F:DNA binding"/>
    <property type="evidence" value="ECO:0007669"/>
    <property type="project" value="UniProtKB-KW"/>
</dbReference>
<keyword evidence="1" id="KW-0805">Transcription regulation</keyword>
<keyword evidence="2" id="KW-0238">DNA-binding</keyword>
<dbReference type="CDD" id="cd00090">
    <property type="entry name" value="HTH_ARSR"/>
    <property type="match status" value="1"/>
</dbReference>
<accession>A0A173LNI7</accession>
<evidence type="ECO:0000259" key="4">
    <source>
        <dbReference type="PROSITE" id="PS50987"/>
    </source>
</evidence>
<dbReference type="AlphaFoldDB" id="A0A173LNI7"/>
<dbReference type="EMBL" id="CP015961">
    <property type="protein sequence ID" value="ANI93463.1"/>
    <property type="molecule type" value="Genomic_DNA"/>
</dbReference>
<evidence type="ECO:0000256" key="2">
    <source>
        <dbReference type="ARBA" id="ARBA00023125"/>
    </source>
</evidence>
<protein>
    <submittedName>
        <fullName evidence="5">Arsenical resistance operon repressor</fullName>
    </submittedName>
</protein>
<evidence type="ECO:0000313" key="5">
    <source>
        <dbReference type="EMBL" id="ANI93463.1"/>
    </source>
</evidence>
<dbReference type="InterPro" id="IPR036388">
    <property type="entry name" value="WH-like_DNA-bd_sf"/>
</dbReference>
<dbReference type="PRINTS" id="PR00778">
    <property type="entry name" value="HTHARSR"/>
</dbReference>
<evidence type="ECO:0000256" key="1">
    <source>
        <dbReference type="ARBA" id="ARBA00023015"/>
    </source>
</evidence>
<dbReference type="InterPro" id="IPR036390">
    <property type="entry name" value="WH_DNA-bd_sf"/>
</dbReference>
<dbReference type="PANTHER" id="PTHR33154:SF18">
    <property type="entry name" value="ARSENICAL RESISTANCE OPERON REPRESSOR"/>
    <property type="match status" value="1"/>
</dbReference>
<dbReference type="KEGG" id="dtm:BJL86_2703"/>
<dbReference type="Gene3D" id="1.10.10.10">
    <property type="entry name" value="Winged helix-like DNA-binding domain superfamily/Winged helix DNA-binding domain"/>
    <property type="match status" value="1"/>
</dbReference>
<dbReference type="Proteomes" id="UP000186104">
    <property type="component" value="Chromosome"/>
</dbReference>
<dbReference type="InterPro" id="IPR018334">
    <property type="entry name" value="ArsR_HTH"/>
</dbReference>
<dbReference type="SMART" id="SM00418">
    <property type="entry name" value="HTH_ARSR"/>
    <property type="match status" value="1"/>
</dbReference>
<dbReference type="InterPro" id="IPR011991">
    <property type="entry name" value="ArsR-like_HTH"/>
</dbReference>
<dbReference type="InterPro" id="IPR051081">
    <property type="entry name" value="HTH_MetalResp_TranReg"/>
</dbReference>
<proteinExistence type="predicted"/>
<feature type="domain" description="HTH arsR-type" evidence="4">
    <location>
        <begin position="11"/>
        <end position="108"/>
    </location>
</feature>
<name>A0A173LNI7_9ACTN</name>
<keyword evidence="6" id="KW-1185">Reference proteome</keyword>
<dbReference type="PANTHER" id="PTHR33154">
    <property type="entry name" value="TRANSCRIPTIONAL REGULATOR, ARSR FAMILY"/>
    <property type="match status" value="1"/>
</dbReference>
<dbReference type="GO" id="GO:0003700">
    <property type="term" value="F:DNA-binding transcription factor activity"/>
    <property type="evidence" value="ECO:0007669"/>
    <property type="project" value="InterPro"/>
</dbReference>
<dbReference type="STRING" id="499555.BJL86_2703"/>
<dbReference type="PROSITE" id="PS00846">
    <property type="entry name" value="HTH_ARSR_1"/>
    <property type="match status" value="1"/>
</dbReference>
<evidence type="ECO:0000313" key="6">
    <source>
        <dbReference type="Proteomes" id="UP000186104"/>
    </source>
</evidence>
<evidence type="ECO:0000256" key="3">
    <source>
        <dbReference type="ARBA" id="ARBA00023163"/>
    </source>
</evidence>
<dbReference type="SUPFAM" id="SSF46785">
    <property type="entry name" value="Winged helix' DNA-binding domain"/>
    <property type="match status" value="1"/>
</dbReference>
<keyword evidence="3" id="KW-0804">Transcription</keyword>
<dbReference type="Pfam" id="PF01022">
    <property type="entry name" value="HTH_5"/>
    <property type="match status" value="1"/>
</dbReference>
<organism evidence="5 6">
    <name type="scientific">Dietzia timorensis</name>
    <dbReference type="NCBI Taxonomy" id="499555"/>
    <lineage>
        <taxon>Bacteria</taxon>
        <taxon>Bacillati</taxon>
        <taxon>Actinomycetota</taxon>
        <taxon>Actinomycetes</taxon>
        <taxon>Mycobacteriales</taxon>
        <taxon>Dietziaceae</taxon>
        <taxon>Dietzia</taxon>
    </lineage>
</organism>
<gene>
    <name evidence="5" type="ORF">BJL86_2703</name>
</gene>